<keyword evidence="2" id="KW-1185">Reference proteome</keyword>
<dbReference type="Pfam" id="PF04439">
    <property type="entry name" value="Adenyl_transf"/>
    <property type="match status" value="1"/>
</dbReference>
<dbReference type="EMBL" id="ADKX01000001">
    <property type="protein sequence ID" value="EFW06510.1"/>
    <property type="molecule type" value="Genomic_DNA"/>
</dbReference>
<dbReference type="RefSeq" id="WP_008787175.1">
    <property type="nucleotide sequence ID" value="NZ_AKCB01000001.1"/>
</dbReference>
<dbReference type="AlphaFoldDB" id="E7G5K9"/>
<dbReference type="STRING" id="100884.GCA_000269565_01654"/>
<dbReference type="Proteomes" id="UP000003157">
    <property type="component" value="Unassembled WGS sequence"/>
</dbReference>
<proteinExistence type="predicted"/>
<dbReference type="SUPFAM" id="SSF81301">
    <property type="entry name" value="Nucleotidyltransferase"/>
    <property type="match status" value="1"/>
</dbReference>
<gene>
    <name evidence="1" type="ORF">HMPREF9488_00047</name>
</gene>
<sequence>MTKTQQEMIQKVLEFSKRDSRIIGLAISGSYITKSLDEYSDLDFLIVVDDKSYEEVIEERLLIVEQFGTLVSAFTGEHVGEPRLIISLYDSPILHVDFKFTTLDGLLDRVEDSAILYEENNCITKIYSKKEAHFPTPDLQWIEDRFWIWVHYACTKIGRRELFETIDFLSFLRQSVLAPLIQLLLGKLPRGVRKIELDAPQYIEALERTVATHEYESCVNALQATINLYLELREELSQSPIVKKVEAERVALQYFQDLLKNYFESNSMEDNYE</sequence>
<dbReference type="InterPro" id="IPR007530">
    <property type="entry name" value="Aminoglycoside_adenylylTfrase"/>
</dbReference>
<name>E7G5K9_9FIRM</name>
<comment type="caution">
    <text evidence="1">The sequence shown here is derived from an EMBL/GenBank/DDBJ whole genome shotgun (WGS) entry which is preliminary data.</text>
</comment>
<dbReference type="eggNOG" id="COG1708">
    <property type="taxonomic scope" value="Bacteria"/>
</dbReference>
<protein>
    <submittedName>
        <fullName evidence="1">DNA polymerase beta subunit</fullName>
    </submittedName>
</protein>
<evidence type="ECO:0000313" key="2">
    <source>
        <dbReference type="Proteomes" id="UP000003157"/>
    </source>
</evidence>
<evidence type="ECO:0000313" key="1">
    <source>
        <dbReference type="EMBL" id="EFW06510.1"/>
    </source>
</evidence>
<dbReference type="HOGENOM" id="CLU_1064611_0_0_9"/>
<dbReference type="Gene3D" id="3.30.460.10">
    <property type="entry name" value="Beta Polymerase, domain 2"/>
    <property type="match status" value="1"/>
</dbReference>
<organism evidence="1 2">
    <name type="scientific">Coprobacillus cateniformis</name>
    <dbReference type="NCBI Taxonomy" id="100884"/>
    <lineage>
        <taxon>Bacteria</taxon>
        <taxon>Bacillati</taxon>
        <taxon>Bacillota</taxon>
        <taxon>Erysipelotrichia</taxon>
        <taxon>Erysipelotrichales</taxon>
        <taxon>Coprobacillaceae</taxon>
        <taxon>Coprobacillus</taxon>
    </lineage>
</organism>
<accession>E7G5K9</accession>
<dbReference type="InterPro" id="IPR043519">
    <property type="entry name" value="NT_sf"/>
</dbReference>
<dbReference type="GeneID" id="78229524"/>
<dbReference type="Gene3D" id="1.20.120.330">
    <property type="entry name" value="Nucleotidyltransferases domain 2"/>
    <property type="match status" value="1"/>
</dbReference>
<reference evidence="1 2" key="1">
    <citation type="submission" date="2010-12" db="EMBL/GenBank/DDBJ databases">
        <title>The Genome Sequence of Coprobacillus sp. strain 29_1.</title>
        <authorList>
            <consortium name="The Broad Institute Genome Sequencing Platform"/>
            <person name="Earl A."/>
            <person name="Ward D."/>
            <person name="Feldgarden M."/>
            <person name="Gevers D."/>
            <person name="Daigneault M."/>
            <person name="Sibley C.D."/>
            <person name="White A."/>
            <person name="Strauss J."/>
            <person name="Allen-Vercoe E."/>
            <person name="Young S.K."/>
            <person name="Zeng Q."/>
            <person name="Gargeya S."/>
            <person name="Fitzgerald M."/>
            <person name="Haas B."/>
            <person name="Abouelleil A."/>
            <person name="Alvarado L."/>
            <person name="Arachchi H.M."/>
            <person name="Berlin A."/>
            <person name="Brown A."/>
            <person name="Chapman S.B."/>
            <person name="Chen Z."/>
            <person name="Dunbar C."/>
            <person name="Freedman E."/>
            <person name="Gearin G."/>
            <person name="Gellesch M."/>
            <person name="Goldberg J."/>
            <person name="Griggs A."/>
            <person name="Gujja S."/>
            <person name="Heilman E."/>
            <person name="Heiman D."/>
            <person name="Howarth C."/>
            <person name="Larson L."/>
            <person name="Lui A."/>
            <person name="MacDonald P.J.P."/>
            <person name="Mehta T."/>
            <person name="Montmayeur A."/>
            <person name="Murphy C."/>
            <person name="Neiman D."/>
            <person name="Pearson M."/>
            <person name="Priest M."/>
            <person name="Roberts A."/>
            <person name="Saif S."/>
            <person name="Shea T."/>
            <person name="Shenoy N."/>
            <person name="Sisk P."/>
            <person name="Stolte C."/>
            <person name="Sykes S."/>
            <person name="White J."/>
            <person name="Yandava C."/>
            <person name="Nusbaum C."/>
            <person name="Birren B."/>
        </authorList>
    </citation>
    <scope>NUCLEOTIDE SEQUENCE [LARGE SCALE GENOMIC DNA]</scope>
    <source>
        <strain evidence="1 2">29_1</strain>
    </source>
</reference>
<dbReference type="OrthoDB" id="7375008at2"/>